<reference evidence="9 10" key="1">
    <citation type="submission" date="2015-09" db="EMBL/GenBank/DDBJ databases">
        <title>Trachymyrmex cornetzi WGS genome.</title>
        <authorList>
            <person name="Nygaard S."/>
            <person name="Hu H."/>
            <person name="Boomsma J."/>
            <person name="Zhang G."/>
        </authorList>
    </citation>
    <scope>NUCLEOTIDE SEQUENCE [LARGE SCALE GENOMIC DNA]</scope>
    <source>
        <strain evidence="9">Tcor2-1</strain>
        <tissue evidence="9">Whole body</tissue>
    </source>
</reference>
<dbReference type="InterPro" id="IPR041373">
    <property type="entry name" value="RT_RNaseH"/>
</dbReference>
<keyword evidence="3" id="KW-0540">Nuclease</keyword>
<evidence type="ECO:0000256" key="1">
    <source>
        <dbReference type="ARBA" id="ARBA00022679"/>
    </source>
</evidence>
<dbReference type="Pfam" id="PF17917">
    <property type="entry name" value="RT_RNaseH"/>
    <property type="match status" value="1"/>
</dbReference>
<dbReference type="EMBL" id="KQ978989">
    <property type="protein sequence ID" value="KYN26720.1"/>
    <property type="molecule type" value="Genomic_DNA"/>
</dbReference>
<evidence type="ECO:0000256" key="7">
    <source>
        <dbReference type="SAM" id="MobiDB-lite"/>
    </source>
</evidence>
<evidence type="ECO:0000256" key="2">
    <source>
        <dbReference type="ARBA" id="ARBA00022695"/>
    </source>
</evidence>
<evidence type="ECO:0000256" key="5">
    <source>
        <dbReference type="ARBA" id="ARBA00022801"/>
    </source>
</evidence>
<feature type="compositionally biased region" description="Low complexity" evidence="7">
    <location>
        <begin position="247"/>
        <end position="261"/>
    </location>
</feature>
<dbReference type="GO" id="GO:0003964">
    <property type="term" value="F:RNA-directed DNA polymerase activity"/>
    <property type="evidence" value="ECO:0007669"/>
    <property type="project" value="UniProtKB-KW"/>
</dbReference>
<feature type="region of interest" description="Disordered" evidence="7">
    <location>
        <begin position="23"/>
        <end position="54"/>
    </location>
</feature>
<dbReference type="PANTHER" id="PTHR33223:SF6">
    <property type="entry name" value="CCHC-TYPE DOMAIN-CONTAINING PROTEIN"/>
    <property type="match status" value="1"/>
</dbReference>
<dbReference type="AlphaFoldDB" id="A0A151JLQ6"/>
<evidence type="ECO:0000256" key="4">
    <source>
        <dbReference type="ARBA" id="ARBA00022759"/>
    </source>
</evidence>
<keyword evidence="4" id="KW-0255">Endonuclease</keyword>
<dbReference type="GO" id="GO:0003676">
    <property type="term" value="F:nucleic acid binding"/>
    <property type="evidence" value="ECO:0007669"/>
    <property type="project" value="InterPro"/>
</dbReference>
<keyword evidence="6" id="KW-0695">RNA-directed DNA polymerase</keyword>
<dbReference type="SUPFAM" id="SSF57756">
    <property type="entry name" value="Retrovirus zinc finger-like domains"/>
    <property type="match status" value="1"/>
</dbReference>
<dbReference type="GO" id="GO:0008270">
    <property type="term" value="F:zinc ion binding"/>
    <property type="evidence" value="ECO:0007669"/>
    <property type="project" value="InterPro"/>
</dbReference>
<dbReference type="GO" id="GO:0004519">
    <property type="term" value="F:endonuclease activity"/>
    <property type="evidence" value="ECO:0007669"/>
    <property type="project" value="UniProtKB-KW"/>
</dbReference>
<keyword evidence="2" id="KW-0548">Nucleotidyltransferase</keyword>
<name>A0A151JLQ6_9HYME</name>
<keyword evidence="1" id="KW-0808">Transferase</keyword>
<organism evidence="9 10">
    <name type="scientific">Trachymyrmex cornetzi</name>
    <dbReference type="NCBI Taxonomy" id="471704"/>
    <lineage>
        <taxon>Eukaryota</taxon>
        <taxon>Metazoa</taxon>
        <taxon>Ecdysozoa</taxon>
        <taxon>Arthropoda</taxon>
        <taxon>Hexapoda</taxon>
        <taxon>Insecta</taxon>
        <taxon>Pterygota</taxon>
        <taxon>Neoptera</taxon>
        <taxon>Endopterygota</taxon>
        <taxon>Hymenoptera</taxon>
        <taxon>Apocrita</taxon>
        <taxon>Aculeata</taxon>
        <taxon>Formicoidea</taxon>
        <taxon>Formicidae</taxon>
        <taxon>Myrmicinae</taxon>
        <taxon>Trachymyrmex</taxon>
    </lineage>
</organism>
<dbReference type="GO" id="GO:0016787">
    <property type="term" value="F:hydrolase activity"/>
    <property type="evidence" value="ECO:0007669"/>
    <property type="project" value="UniProtKB-KW"/>
</dbReference>
<sequence>MKQQQVLLAQLINLNINNHASTQSTSFQPTSHSHNINTFSSSSGGGGSDGNPPFAGVNNAQAVTLLASYIPVFHGSENEDIELWIQKVDNISRIHEVNDKITLLAASQKLRKHARDWYDMEAGLVNESWSSFKNSILSRFRVVIPFHVLMQRIEARRWNLNKEIFQEYAFHKIKLMHRLQVPEENKIQLLINGINSASLRASAMILEANTLDEFLFKMQKISSTFTVTHNFKKSFTYTRKEYVKTAPSSPSKNTSSSSSKETSLKNPFSTSSKESHSKDNEDISCAYCKIPGHIKKDCYKLKRKEKLQTKLSTQVSSPTTVKDEPRDTASGIGCVVNGTPVKLEVKDSVVEINSFNGVNCKLFALIDTGSHVSFIKPSIYKTFYNQQIPSYFSQATNDAENKYHSYELEILAVVKAIERFHIYLYGLDLTVITAML</sequence>
<dbReference type="InterPro" id="IPR043502">
    <property type="entry name" value="DNA/RNA_pol_sf"/>
</dbReference>
<evidence type="ECO:0000256" key="6">
    <source>
        <dbReference type="ARBA" id="ARBA00022918"/>
    </source>
</evidence>
<keyword evidence="5" id="KW-0378">Hydrolase</keyword>
<accession>A0A151JLQ6</accession>
<evidence type="ECO:0000259" key="8">
    <source>
        <dbReference type="Pfam" id="PF17917"/>
    </source>
</evidence>
<keyword evidence="10" id="KW-1185">Reference proteome</keyword>
<feature type="region of interest" description="Disordered" evidence="7">
    <location>
        <begin position="245"/>
        <end position="278"/>
    </location>
</feature>
<dbReference type="STRING" id="471704.A0A151JLQ6"/>
<evidence type="ECO:0000313" key="9">
    <source>
        <dbReference type="EMBL" id="KYN26720.1"/>
    </source>
</evidence>
<dbReference type="Proteomes" id="UP000078492">
    <property type="component" value="Unassembled WGS sequence"/>
</dbReference>
<evidence type="ECO:0000313" key="10">
    <source>
        <dbReference type="Proteomes" id="UP000078492"/>
    </source>
</evidence>
<protein>
    <recommendedName>
        <fullName evidence="8">Reverse transcriptase RNase H-like domain-containing protein</fullName>
    </recommendedName>
</protein>
<evidence type="ECO:0000256" key="3">
    <source>
        <dbReference type="ARBA" id="ARBA00022722"/>
    </source>
</evidence>
<dbReference type="SUPFAM" id="SSF56672">
    <property type="entry name" value="DNA/RNA polymerases"/>
    <property type="match status" value="1"/>
</dbReference>
<gene>
    <name evidence="9" type="ORF">ALC57_03909</name>
</gene>
<dbReference type="Gene3D" id="4.10.60.10">
    <property type="entry name" value="Zinc finger, CCHC-type"/>
    <property type="match status" value="1"/>
</dbReference>
<dbReference type="InterPro" id="IPR036875">
    <property type="entry name" value="Znf_CCHC_sf"/>
</dbReference>
<dbReference type="PANTHER" id="PTHR33223">
    <property type="entry name" value="CCHC-TYPE DOMAIN-CONTAINING PROTEIN"/>
    <property type="match status" value="1"/>
</dbReference>
<feature type="domain" description="Reverse transcriptase RNase H-like" evidence="8">
    <location>
        <begin position="389"/>
        <end position="433"/>
    </location>
</feature>
<proteinExistence type="predicted"/>
<feature type="compositionally biased region" description="Polar residues" evidence="7">
    <location>
        <begin position="23"/>
        <end position="39"/>
    </location>
</feature>